<reference evidence="2 3" key="1">
    <citation type="journal article" date="2024" name="Plant J.">
        <title>Genome sequences and population genomics reveal climatic adaptation and genomic divergence between two closely related sweetgum species.</title>
        <authorList>
            <person name="Xu W.Q."/>
            <person name="Ren C.Q."/>
            <person name="Zhang X.Y."/>
            <person name="Comes H.P."/>
            <person name="Liu X.H."/>
            <person name="Li Y.G."/>
            <person name="Kettle C.J."/>
            <person name="Jalonen R."/>
            <person name="Gaisberger H."/>
            <person name="Ma Y.Z."/>
            <person name="Qiu Y.X."/>
        </authorList>
    </citation>
    <scope>NUCLEOTIDE SEQUENCE [LARGE SCALE GENOMIC DNA]</scope>
    <source>
        <strain evidence="2">Hangzhou</strain>
    </source>
</reference>
<gene>
    <name evidence="2" type="ORF">L1049_000716</name>
</gene>
<evidence type="ECO:0000256" key="1">
    <source>
        <dbReference type="SAM" id="MobiDB-lite"/>
    </source>
</evidence>
<evidence type="ECO:0000313" key="3">
    <source>
        <dbReference type="Proteomes" id="UP001415857"/>
    </source>
</evidence>
<feature type="compositionally biased region" description="Basic residues" evidence="1">
    <location>
        <begin position="413"/>
        <end position="426"/>
    </location>
</feature>
<name>A0AAP0R4Z8_LIQFO</name>
<accession>A0AAP0R4Z8</accession>
<dbReference type="EMBL" id="JBBPBK010000015">
    <property type="protein sequence ID" value="KAK9268950.1"/>
    <property type="molecule type" value="Genomic_DNA"/>
</dbReference>
<dbReference type="PANTHER" id="PTHR35767:SF1">
    <property type="entry name" value="HAPLESS PROTEIN"/>
    <property type="match status" value="1"/>
</dbReference>
<feature type="compositionally biased region" description="Polar residues" evidence="1">
    <location>
        <begin position="163"/>
        <end position="184"/>
    </location>
</feature>
<feature type="region of interest" description="Disordered" evidence="1">
    <location>
        <begin position="156"/>
        <end position="184"/>
    </location>
</feature>
<organism evidence="2 3">
    <name type="scientific">Liquidambar formosana</name>
    <name type="common">Formosan gum</name>
    <dbReference type="NCBI Taxonomy" id="63359"/>
    <lineage>
        <taxon>Eukaryota</taxon>
        <taxon>Viridiplantae</taxon>
        <taxon>Streptophyta</taxon>
        <taxon>Embryophyta</taxon>
        <taxon>Tracheophyta</taxon>
        <taxon>Spermatophyta</taxon>
        <taxon>Magnoliopsida</taxon>
        <taxon>eudicotyledons</taxon>
        <taxon>Gunneridae</taxon>
        <taxon>Pentapetalae</taxon>
        <taxon>Saxifragales</taxon>
        <taxon>Altingiaceae</taxon>
        <taxon>Liquidambar</taxon>
    </lineage>
</organism>
<dbReference type="AlphaFoldDB" id="A0AAP0R4Z8"/>
<evidence type="ECO:0000313" key="2">
    <source>
        <dbReference type="EMBL" id="KAK9268950.1"/>
    </source>
</evidence>
<protein>
    <recommendedName>
        <fullName evidence="4">UBZ4-type domain-containing protein</fullName>
    </recommendedName>
</protein>
<dbReference type="Proteomes" id="UP001415857">
    <property type="component" value="Unassembled WGS sequence"/>
</dbReference>
<proteinExistence type="predicted"/>
<comment type="caution">
    <text evidence="2">The sequence shown here is derived from an EMBL/GenBank/DDBJ whole genome shotgun (WGS) entry which is preliminary data.</text>
</comment>
<evidence type="ECO:0008006" key="4">
    <source>
        <dbReference type="Google" id="ProtNLM"/>
    </source>
</evidence>
<feature type="region of interest" description="Disordered" evidence="1">
    <location>
        <begin position="113"/>
        <end position="136"/>
    </location>
</feature>
<dbReference type="Gene3D" id="3.30.160.60">
    <property type="entry name" value="Classic Zinc Finger"/>
    <property type="match status" value="1"/>
</dbReference>
<feature type="region of interest" description="Disordered" evidence="1">
    <location>
        <begin position="531"/>
        <end position="580"/>
    </location>
</feature>
<feature type="region of interest" description="Disordered" evidence="1">
    <location>
        <begin position="413"/>
        <end position="453"/>
    </location>
</feature>
<feature type="compositionally biased region" description="Polar residues" evidence="1">
    <location>
        <begin position="538"/>
        <end position="548"/>
    </location>
</feature>
<keyword evidence="3" id="KW-1185">Reference proteome</keyword>
<sequence>MLSIENPPPDPPCPCEIAQLKSSDERASHNLALQDVDLFASSIDDTKLPNFSIRDYVFTARNKDIKTNWPFSQRNLQLCMKHGVKDLLPPFQSLDSLRNRSFIRCPLETRLLEQEPISNSDGEPSEPTDCLAPSSSNVAPCDQKLAVGHTDITSCRSGEVTDFPSTTTSNSQSEIDSVPTSGISSSAIETGTSLEAAVEVEAVGGPPASHKTENTTQPSTKKCRLIVKLSTVSDPCSTEDIASNCTSLSEAMTSKICPVCKTFSSSSNTTLNAHIDQCLSEESPSKWMPDSKLNTKYRVKPRKMRSMVDICETAPRCTLEELDKRNGSSWATDSSLPTQNTEVCALGKKQKVSPVYSEDNGDEGAVYIDANGTKLRILSKFNNGQSVSTVGEEPGPRKPLKGVKRSKFLSNNKKRRHAPKHHKHLKLAPPSKKFCSSNARSSEIHGDQDGVDGVEETRDKQERLMQLFKAQGPIKPSDSGTLRQWVCSKRTGLSKKINAKDGHQISRCKLHLAQDLLVESDRSCLGDSHMEGNRVQEFPNSAENPISSHENRKRMESSLYEAQVSENSKLPPGRKTVRSPLFGARRSDNVERSLEPLKQNSFQLSKDSTSVHDGHVLKHPHDMTNCATLLSDKTVEVRAGPVRNSEWCSQCQHESLQGLSFSLVKSHEILHFREECVVCQSIMCARIQI</sequence>
<dbReference type="PANTHER" id="PTHR35767">
    <property type="entry name" value="HAPLESS PROTEIN"/>
    <property type="match status" value="1"/>
</dbReference>